<evidence type="ECO:0000313" key="3">
    <source>
        <dbReference type="Proteomes" id="UP000027601"/>
    </source>
</evidence>
<sequence length="145" mass="17107">MVLHTREIFFNAEGWPVVSPERYAGTKSRRFTVKDMLGEWEIMRVIEPLHERQLEAGQVLWGEGQLVDDEINRSSVYHFEKDKTLREGGRWSFYADKQLLDLTIKGESIRNLIIFAGHDWERQTETILFTGLDQRGRSVWGKRIR</sequence>
<gene>
    <name evidence="2" type="ORF">JCM15093_2105</name>
</gene>
<evidence type="ECO:0000313" key="2">
    <source>
        <dbReference type="EMBL" id="GAK36902.1"/>
    </source>
</evidence>
<dbReference type="Gene3D" id="2.40.128.10">
    <property type="match status" value="1"/>
</dbReference>
<dbReference type="AlphaFoldDB" id="A0A069D399"/>
<evidence type="ECO:0000259" key="1">
    <source>
        <dbReference type="Pfam" id="PF16369"/>
    </source>
</evidence>
<keyword evidence="3" id="KW-1185">Reference proteome</keyword>
<dbReference type="EMBL" id="BAJS01000011">
    <property type="protein sequence ID" value="GAK36902.1"/>
    <property type="molecule type" value="Genomic_DNA"/>
</dbReference>
<comment type="caution">
    <text evidence="2">The sequence shown here is derived from an EMBL/GenBank/DDBJ whole genome shotgun (WGS) entry which is preliminary data.</text>
</comment>
<feature type="domain" description="Extracellular endo-alpha-(1-&gt;5)-L-arabinanase C-terminal" evidence="1">
    <location>
        <begin position="20"/>
        <end position="141"/>
    </location>
</feature>
<protein>
    <recommendedName>
        <fullName evidence="1">Extracellular endo-alpha-(1-&gt;5)-L-arabinanase C-terminal domain-containing protein</fullName>
    </recommendedName>
</protein>
<reference evidence="2 3" key="1">
    <citation type="journal article" date="2015" name="Microbes Environ.">
        <title>Distribution and evolution of nitrogen fixation genes in the phylum bacteroidetes.</title>
        <authorList>
            <person name="Inoue J."/>
            <person name="Oshima K."/>
            <person name="Suda W."/>
            <person name="Sakamoto M."/>
            <person name="Iino T."/>
            <person name="Noda S."/>
            <person name="Hongoh Y."/>
            <person name="Hattori M."/>
            <person name="Ohkuma M."/>
        </authorList>
    </citation>
    <scope>NUCLEOTIDE SEQUENCE [LARGE SCALE GENOMIC DNA]</scope>
    <source>
        <strain evidence="2 3">JCM 15093</strain>
    </source>
</reference>
<dbReference type="eggNOG" id="COG3507">
    <property type="taxonomic scope" value="Bacteria"/>
</dbReference>
<proteinExistence type="predicted"/>
<dbReference type="Pfam" id="PF16369">
    <property type="entry name" value="GH43_C"/>
    <property type="match status" value="1"/>
</dbReference>
<accession>A0A069D399</accession>
<name>A0A069D399_9BACE</name>
<dbReference type="Proteomes" id="UP000027601">
    <property type="component" value="Unassembled WGS sequence"/>
</dbReference>
<organism evidence="2 3">
    <name type="scientific">Bacteroides graminisolvens DSM 19988 = JCM 15093</name>
    <dbReference type="NCBI Taxonomy" id="1121097"/>
    <lineage>
        <taxon>Bacteria</taxon>
        <taxon>Pseudomonadati</taxon>
        <taxon>Bacteroidota</taxon>
        <taxon>Bacteroidia</taxon>
        <taxon>Bacteroidales</taxon>
        <taxon>Bacteroidaceae</taxon>
        <taxon>Bacteroides</taxon>
    </lineage>
</organism>
<dbReference type="InterPro" id="IPR032291">
    <property type="entry name" value="Abn2_C"/>
</dbReference>